<protein>
    <recommendedName>
        <fullName evidence="5">DUF732 domain-containing protein</fullName>
    </recommendedName>
</protein>
<gene>
    <name evidence="3" type="ORF">F6B42_08635</name>
</gene>
<keyword evidence="4" id="KW-1185">Reference proteome</keyword>
<dbReference type="RefSeq" id="WP_150419189.1">
    <property type="nucleotide sequence ID" value="NZ_VYRZ01000002.1"/>
</dbReference>
<proteinExistence type="predicted"/>
<feature type="region of interest" description="Disordered" evidence="1">
    <location>
        <begin position="28"/>
        <end position="64"/>
    </location>
</feature>
<feature type="signal peptide" evidence="2">
    <location>
        <begin position="1"/>
        <end position="29"/>
    </location>
</feature>
<feature type="chain" id="PRO_5023909551" description="DUF732 domain-containing protein" evidence="2">
    <location>
        <begin position="30"/>
        <end position="198"/>
    </location>
</feature>
<dbReference type="AlphaFoldDB" id="A0A5J5ITP4"/>
<sequence>MSNTPAVRTPIAIAASVAAILAVSGCAPAAPDAAPASSPPTAAPTSSPSGTSGGSVDDAAEESAVDGDVLAERDAFIADQQQPVGQANLTARTPAQRELVAQQRAYLEENGGQWSEQAETVTLALALDACETSILNGHEIDLASFRTHVATSPLIDGLAVDDASRAGAVSIMVFGTGFLCPADAPQWEQAMADAAGQF</sequence>
<evidence type="ECO:0008006" key="5">
    <source>
        <dbReference type="Google" id="ProtNLM"/>
    </source>
</evidence>
<organism evidence="3 4">
    <name type="scientific">Microbacterium radiodurans</name>
    <dbReference type="NCBI Taxonomy" id="661398"/>
    <lineage>
        <taxon>Bacteria</taxon>
        <taxon>Bacillati</taxon>
        <taxon>Actinomycetota</taxon>
        <taxon>Actinomycetes</taxon>
        <taxon>Micrococcales</taxon>
        <taxon>Microbacteriaceae</taxon>
        <taxon>Microbacterium</taxon>
    </lineage>
</organism>
<evidence type="ECO:0000313" key="4">
    <source>
        <dbReference type="Proteomes" id="UP000327039"/>
    </source>
</evidence>
<dbReference type="EMBL" id="VYRZ01000002">
    <property type="protein sequence ID" value="KAA9087023.1"/>
    <property type="molecule type" value="Genomic_DNA"/>
</dbReference>
<accession>A0A5J5ITP4</accession>
<comment type="caution">
    <text evidence="3">The sequence shown here is derived from an EMBL/GenBank/DDBJ whole genome shotgun (WGS) entry which is preliminary data.</text>
</comment>
<evidence type="ECO:0000313" key="3">
    <source>
        <dbReference type="EMBL" id="KAA9087023.1"/>
    </source>
</evidence>
<dbReference type="OrthoDB" id="4990943at2"/>
<name>A0A5J5ITP4_9MICO</name>
<dbReference type="Proteomes" id="UP000327039">
    <property type="component" value="Unassembled WGS sequence"/>
</dbReference>
<keyword evidence="2" id="KW-0732">Signal</keyword>
<reference evidence="4" key="1">
    <citation type="submission" date="2019-09" db="EMBL/GenBank/DDBJ databases">
        <title>Mumia zhuanghuii sp. nov. isolated from the intestinal contents of plateau pika (Ochotona curzoniae) in the Qinghai-Tibet plateau of China.</title>
        <authorList>
            <person name="Tian Z."/>
        </authorList>
    </citation>
    <scope>NUCLEOTIDE SEQUENCE [LARGE SCALE GENOMIC DNA]</scope>
    <source>
        <strain evidence="4">DSM 25564</strain>
    </source>
</reference>
<evidence type="ECO:0000256" key="1">
    <source>
        <dbReference type="SAM" id="MobiDB-lite"/>
    </source>
</evidence>
<evidence type="ECO:0000256" key="2">
    <source>
        <dbReference type="SAM" id="SignalP"/>
    </source>
</evidence>